<keyword evidence="3" id="KW-1185">Reference proteome</keyword>
<proteinExistence type="predicted"/>
<name>A0A0D3JSA4_EMIH1</name>
<evidence type="ECO:0000313" key="3">
    <source>
        <dbReference type="Proteomes" id="UP000013827"/>
    </source>
</evidence>
<evidence type="ECO:0000256" key="1">
    <source>
        <dbReference type="SAM" id="MobiDB-lite"/>
    </source>
</evidence>
<feature type="region of interest" description="Disordered" evidence="1">
    <location>
        <begin position="32"/>
        <end position="53"/>
    </location>
</feature>
<reference evidence="3" key="1">
    <citation type="journal article" date="2013" name="Nature">
        <title>Pan genome of the phytoplankton Emiliania underpins its global distribution.</title>
        <authorList>
            <person name="Read B.A."/>
            <person name="Kegel J."/>
            <person name="Klute M.J."/>
            <person name="Kuo A."/>
            <person name="Lefebvre S.C."/>
            <person name="Maumus F."/>
            <person name="Mayer C."/>
            <person name="Miller J."/>
            <person name="Monier A."/>
            <person name="Salamov A."/>
            <person name="Young J."/>
            <person name="Aguilar M."/>
            <person name="Claverie J.M."/>
            <person name="Frickenhaus S."/>
            <person name="Gonzalez K."/>
            <person name="Herman E.K."/>
            <person name="Lin Y.C."/>
            <person name="Napier J."/>
            <person name="Ogata H."/>
            <person name="Sarno A.F."/>
            <person name="Shmutz J."/>
            <person name="Schroeder D."/>
            <person name="de Vargas C."/>
            <person name="Verret F."/>
            <person name="von Dassow P."/>
            <person name="Valentin K."/>
            <person name="Van de Peer Y."/>
            <person name="Wheeler G."/>
            <person name="Dacks J.B."/>
            <person name="Delwiche C.F."/>
            <person name="Dyhrman S.T."/>
            <person name="Glockner G."/>
            <person name="John U."/>
            <person name="Richards T."/>
            <person name="Worden A.Z."/>
            <person name="Zhang X."/>
            <person name="Grigoriev I.V."/>
            <person name="Allen A.E."/>
            <person name="Bidle K."/>
            <person name="Borodovsky M."/>
            <person name="Bowler C."/>
            <person name="Brownlee C."/>
            <person name="Cock J.M."/>
            <person name="Elias M."/>
            <person name="Gladyshev V.N."/>
            <person name="Groth M."/>
            <person name="Guda C."/>
            <person name="Hadaegh A."/>
            <person name="Iglesias-Rodriguez M.D."/>
            <person name="Jenkins J."/>
            <person name="Jones B.M."/>
            <person name="Lawson T."/>
            <person name="Leese F."/>
            <person name="Lindquist E."/>
            <person name="Lobanov A."/>
            <person name="Lomsadze A."/>
            <person name="Malik S.B."/>
            <person name="Marsh M.E."/>
            <person name="Mackinder L."/>
            <person name="Mock T."/>
            <person name="Mueller-Roeber B."/>
            <person name="Pagarete A."/>
            <person name="Parker M."/>
            <person name="Probert I."/>
            <person name="Quesneville H."/>
            <person name="Raines C."/>
            <person name="Rensing S.A."/>
            <person name="Riano-Pachon D.M."/>
            <person name="Richier S."/>
            <person name="Rokitta S."/>
            <person name="Shiraiwa Y."/>
            <person name="Soanes D.M."/>
            <person name="van der Giezen M."/>
            <person name="Wahlund T.M."/>
            <person name="Williams B."/>
            <person name="Wilson W."/>
            <person name="Wolfe G."/>
            <person name="Wurch L.L."/>
        </authorList>
    </citation>
    <scope>NUCLEOTIDE SEQUENCE</scope>
</reference>
<dbReference type="Proteomes" id="UP000013827">
    <property type="component" value="Unassembled WGS sequence"/>
</dbReference>
<accession>A0A0D3JSA4</accession>
<organism evidence="2 3">
    <name type="scientific">Emiliania huxleyi (strain CCMP1516)</name>
    <dbReference type="NCBI Taxonomy" id="280463"/>
    <lineage>
        <taxon>Eukaryota</taxon>
        <taxon>Haptista</taxon>
        <taxon>Haptophyta</taxon>
        <taxon>Prymnesiophyceae</taxon>
        <taxon>Isochrysidales</taxon>
        <taxon>Noelaerhabdaceae</taxon>
        <taxon>Emiliania</taxon>
    </lineage>
</organism>
<protein>
    <submittedName>
        <fullName evidence="2">Uncharacterized protein</fullName>
    </submittedName>
</protein>
<dbReference type="KEGG" id="ehx:EMIHUDRAFT_450262"/>
<dbReference type="AlphaFoldDB" id="A0A0D3JSA4"/>
<dbReference type="PaxDb" id="2903-EOD26389"/>
<dbReference type="EnsemblProtists" id="EOD26389">
    <property type="protein sequence ID" value="EOD26389"/>
    <property type="gene ID" value="EMIHUDRAFT_450262"/>
</dbReference>
<evidence type="ECO:0000313" key="2">
    <source>
        <dbReference type="EnsemblProtists" id="EOD26389"/>
    </source>
</evidence>
<dbReference type="HOGENOM" id="CLU_1974680_0_0_1"/>
<dbReference type="GeneID" id="17271935"/>
<dbReference type="RefSeq" id="XP_005778818.1">
    <property type="nucleotide sequence ID" value="XM_005778761.1"/>
</dbReference>
<sequence>MVASSAERLPPRSLTLELRQVRLSVARRGRTARTTDVLPPLRPRSGPLVDTRNQQTPVSEFLCRLGASVADGGTPGPALSHTMERGTARAHAAHLCCLRRLYPGGPTQSTSRLRGVRTTATAACASHYPITSGA</sequence>
<reference evidence="2" key="2">
    <citation type="submission" date="2024-10" db="UniProtKB">
        <authorList>
            <consortium name="EnsemblProtists"/>
        </authorList>
    </citation>
    <scope>IDENTIFICATION</scope>
</reference>